<dbReference type="Gene3D" id="2.60.20.40">
    <property type="match status" value="2"/>
</dbReference>
<evidence type="ECO:0000256" key="1">
    <source>
        <dbReference type="SAM" id="SignalP"/>
    </source>
</evidence>
<dbReference type="Proteomes" id="UP000315783">
    <property type="component" value="Unassembled WGS sequence"/>
</dbReference>
<dbReference type="InterPro" id="IPR040966">
    <property type="entry name" value="StcE_C"/>
</dbReference>
<reference evidence="3 4" key="1">
    <citation type="journal article" date="2019" name="Appl. Microbiol. Biotechnol.">
        <title>Genome sequence of Isaria javanica and comparative genome analysis insights into family S53 peptidase evolution in fungal entomopathogens.</title>
        <authorList>
            <person name="Lin R."/>
            <person name="Zhang X."/>
            <person name="Xin B."/>
            <person name="Zou M."/>
            <person name="Gao Y."/>
            <person name="Qin F."/>
            <person name="Hu Q."/>
            <person name="Xie B."/>
            <person name="Cheng X."/>
        </authorList>
    </citation>
    <scope>NUCLEOTIDE SEQUENCE [LARGE SCALE GENOMIC DNA]</scope>
    <source>
        <strain evidence="3 4">IJ1G</strain>
    </source>
</reference>
<keyword evidence="1" id="KW-0732">Signal</keyword>
<dbReference type="Pfam" id="PF17945">
    <property type="entry name" value="Crystall_4"/>
    <property type="match status" value="2"/>
</dbReference>
<dbReference type="InterPro" id="IPR018114">
    <property type="entry name" value="TRYPSIN_HIS"/>
</dbReference>
<dbReference type="GO" id="GO:0006508">
    <property type="term" value="P:proteolysis"/>
    <property type="evidence" value="ECO:0007669"/>
    <property type="project" value="InterPro"/>
</dbReference>
<dbReference type="PROSITE" id="PS00134">
    <property type="entry name" value="TRYPSIN_HIS"/>
    <property type="match status" value="1"/>
</dbReference>
<evidence type="ECO:0000259" key="2">
    <source>
        <dbReference type="PROSITE" id="PS50240"/>
    </source>
</evidence>
<dbReference type="InterPro" id="IPR043504">
    <property type="entry name" value="Peptidase_S1_PA_chymotrypsin"/>
</dbReference>
<dbReference type="Gene3D" id="2.40.10.10">
    <property type="entry name" value="Trypsin-like serine proteases"/>
    <property type="match status" value="1"/>
</dbReference>
<accession>A0A545UZH8</accession>
<comment type="caution">
    <text evidence="3">The sequence shown here is derived from an EMBL/GenBank/DDBJ whole genome shotgun (WGS) entry which is preliminary data.</text>
</comment>
<gene>
    <name evidence="3" type="ORF">IF1G_06878</name>
</gene>
<dbReference type="EMBL" id="SPUK01000009">
    <property type="protein sequence ID" value="TQV94867.1"/>
    <property type="molecule type" value="Genomic_DNA"/>
</dbReference>
<dbReference type="Pfam" id="PF00089">
    <property type="entry name" value="Trypsin"/>
    <property type="match status" value="1"/>
</dbReference>
<name>A0A545UZH8_9HYPO</name>
<feature type="signal peptide" evidence="1">
    <location>
        <begin position="1"/>
        <end position="19"/>
    </location>
</feature>
<organism evidence="3 4">
    <name type="scientific">Cordyceps javanica</name>
    <dbReference type="NCBI Taxonomy" id="43265"/>
    <lineage>
        <taxon>Eukaryota</taxon>
        <taxon>Fungi</taxon>
        <taxon>Dikarya</taxon>
        <taxon>Ascomycota</taxon>
        <taxon>Pezizomycotina</taxon>
        <taxon>Sordariomycetes</taxon>
        <taxon>Hypocreomycetidae</taxon>
        <taxon>Hypocreales</taxon>
        <taxon>Cordycipitaceae</taxon>
        <taxon>Cordyceps</taxon>
    </lineage>
</organism>
<evidence type="ECO:0000313" key="3">
    <source>
        <dbReference type="EMBL" id="TQV94867.1"/>
    </source>
</evidence>
<dbReference type="OrthoDB" id="4861287at2759"/>
<dbReference type="AlphaFoldDB" id="A0A545UZH8"/>
<evidence type="ECO:0000313" key="4">
    <source>
        <dbReference type="Proteomes" id="UP000315783"/>
    </source>
</evidence>
<dbReference type="SUPFAM" id="SSF50494">
    <property type="entry name" value="Trypsin-like serine proteases"/>
    <property type="match status" value="1"/>
</dbReference>
<dbReference type="PROSITE" id="PS50240">
    <property type="entry name" value="TRYPSIN_DOM"/>
    <property type="match status" value="1"/>
</dbReference>
<dbReference type="GO" id="GO:0004252">
    <property type="term" value="F:serine-type endopeptidase activity"/>
    <property type="evidence" value="ECO:0007669"/>
    <property type="project" value="InterPro"/>
</dbReference>
<dbReference type="InterPro" id="IPR009003">
    <property type="entry name" value="Peptidase_S1_PA"/>
</dbReference>
<feature type="domain" description="Peptidase S1" evidence="2">
    <location>
        <begin position="31"/>
        <end position="279"/>
    </location>
</feature>
<proteinExistence type="predicted"/>
<keyword evidence="4" id="KW-1185">Reference proteome</keyword>
<protein>
    <submittedName>
        <fullName evidence="3">Peptidase S1 and S6, chymotrypsin/Hap</fullName>
    </submittedName>
</protein>
<sequence>MKSIWGVSLATLALRLSSGSPLVIDQATFTANGGDMTDIKNSISTKNNVLRSYSYNAPWLVVGEISGCTATWLGDQDNWTYILTAAHCSGYRGEETKIKNTFKSWDGRIIASGPGTAYVPPERINKPPGMGGASTDIAILKLPTKSQIVDKNGRPLQKPILNDSSDEKGRDVIFVGYGSWGAGKDGSGGYWPATGSRRLYARARIDDIFELGHGMSAVFKPTGPSASWGRTAPGDSGSAWWQIRQGRAVIIGTTNGGTAAKSTGARVSKYKEWLKTRCPLLQFSSEVPLMGCIINTATSERYCLPPGHAADSLPKWIYGKPVYVDAAPGTAVELCDFENLSYGRIARFEGTVEHENLKSVAAESGETLDFSRPHSMRVKNSNVAIGCITELTTCNKYCLPAGKECNFFPSWFDTVGGVQVEALPGAQVTLSDFQDLSHGHLATFPGFVQNWELRSVKAENGQELDFSKPQSMRVTL</sequence>
<feature type="chain" id="PRO_5021951614" evidence="1">
    <location>
        <begin position="20"/>
        <end position="476"/>
    </location>
</feature>
<dbReference type="InterPro" id="IPR001254">
    <property type="entry name" value="Trypsin_dom"/>
</dbReference>